<feature type="transmembrane region" description="Helical" evidence="6">
    <location>
        <begin position="200"/>
        <end position="221"/>
    </location>
</feature>
<evidence type="ECO:0000256" key="6">
    <source>
        <dbReference type="SAM" id="Phobius"/>
    </source>
</evidence>
<name>A0A3R5UQY8_ORNRH</name>
<evidence type="ECO:0000256" key="1">
    <source>
        <dbReference type="ARBA" id="ARBA00004141"/>
    </source>
</evidence>
<gene>
    <name evidence="7" type="ORF">EQP59_01710</name>
</gene>
<sequence>MLKRHPISNNMVRQLFIIACILFLGYFISRELAPYISGILGAIIMFVLTKGWMRKMVGWGMKRWLAASILILFTFVVVLLPIAGVALLLTNRVKDIIQNNDRYTELFLNKLQALEQYLDIDISSRIKELNPEPLITKVVQGASNNTLEMTVVFGIFVFLLYFMLINFDKIKDQIQSYLPLGDKNFNRISKESIEMVKSNAIAIPMVALCQGVVALIGFWIFDAPTPIFWFIVTTVGSVIPFIGTAIGLVPVVLIMYYQGDTAGAIWLALYGIIIVGSTDNLFRIVVQKSLAETHPLVTLFGIIVGIPLFGFLGLVFGPLLISLFLLFLKIYREEYFDKKFKFWD</sequence>
<protein>
    <submittedName>
        <fullName evidence="7">AI-2E family transporter</fullName>
    </submittedName>
</protein>
<evidence type="ECO:0000313" key="7">
    <source>
        <dbReference type="EMBL" id="QAR30162.1"/>
    </source>
</evidence>
<dbReference type="PANTHER" id="PTHR21716">
    <property type="entry name" value="TRANSMEMBRANE PROTEIN"/>
    <property type="match status" value="1"/>
</dbReference>
<comment type="subcellular location">
    <subcellularLocation>
        <location evidence="1">Membrane</location>
        <topology evidence="1">Multi-pass membrane protein</topology>
    </subcellularLocation>
</comment>
<evidence type="ECO:0000256" key="3">
    <source>
        <dbReference type="ARBA" id="ARBA00022692"/>
    </source>
</evidence>
<accession>A0A3R5UQY8</accession>
<feature type="transmembrane region" description="Helical" evidence="6">
    <location>
        <begin position="65"/>
        <end position="89"/>
    </location>
</feature>
<evidence type="ECO:0000313" key="8">
    <source>
        <dbReference type="Proteomes" id="UP000287701"/>
    </source>
</evidence>
<proteinExistence type="inferred from homology"/>
<dbReference type="InterPro" id="IPR002549">
    <property type="entry name" value="AI-2E-like"/>
</dbReference>
<keyword evidence="5 6" id="KW-0472">Membrane</keyword>
<feature type="transmembrane region" description="Helical" evidence="6">
    <location>
        <begin position="264"/>
        <end position="286"/>
    </location>
</feature>
<feature type="transmembrane region" description="Helical" evidence="6">
    <location>
        <begin position="149"/>
        <end position="167"/>
    </location>
</feature>
<organism evidence="7 8">
    <name type="scientific">Ornithobacterium rhinotracheale</name>
    <dbReference type="NCBI Taxonomy" id="28251"/>
    <lineage>
        <taxon>Bacteria</taxon>
        <taxon>Pseudomonadati</taxon>
        <taxon>Bacteroidota</taxon>
        <taxon>Flavobacteriia</taxon>
        <taxon>Flavobacteriales</taxon>
        <taxon>Weeksellaceae</taxon>
        <taxon>Ornithobacterium</taxon>
    </lineage>
</organism>
<dbReference type="RefSeq" id="WP_128500669.1">
    <property type="nucleotide sequence ID" value="NZ_CP035107.1"/>
</dbReference>
<evidence type="ECO:0000256" key="4">
    <source>
        <dbReference type="ARBA" id="ARBA00022989"/>
    </source>
</evidence>
<comment type="similarity">
    <text evidence="2">Belongs to the autoinducer-2 exporter (AI-2E) (TC 2.A.86) family.</text>
</comment>
<keyword evidence="4 6" id="KW-1133">Transmembrane helix</keyword>
<evidence type="ECO:0000256" key="5">
    <source>
        <dbReference type="ARBA" id="ARBA00023136"/>
    </source>
</evidence>
<evidence type="ECO:0000256" key="2">
    <source>
        <dbReference type="ARBA" id="ARBA00009773"/>
    </source>
</evidence>
<keyword evidence="3 6" id="KW-0812">Transmembrane</keyword>
<dbReference type="PANTHER" id="PTHR21716:SF4">
    <property type="entry name" value="TRANSMEMBRANE PROTEIN 245"/>
    <property type="match status" value="1"/>
</dbReference>
<dbReference type="Proteomes" id="UP000287701">
    <property type="component" value="Chromosome"/>
</dbReference>
<feature type="transmembrane region" description="Helical" evidence="6">
    <location>
        <begin position="35"/>
        <end position="53"/>
    </location>
</feature>
<dbReference type="EMBL" id="CP035107">
    <property type="protein sequence ID" value="QAR30162.1"/>
    <property type="molecule type" value="Genomic_DNA"/>
</dbReference>
<dbReference type="AlphaFoldDB" id="A0A3R5UQY8"/>
<dbReference type="OrthoDB" id="9773730at2"/>
<dbReference type="Pfam" id="PF01594">
    <property type="entry name" value="AI-2E_transport"/>
    <property type="match status" value="1"/>
</dbReference>
<reference evidence="7 8" key="1">
    <citation type="submission" date="2019-01" db="EMBL/GenBank/DDBJ databases">
        <title>Whole Genome of Ornithobacterium rhinotracheale FARPER-174b.</title>
        <authorList>
            <person name="Tataje-Lavanda L.A."/>
            <person name="Montalvan A."/>
            <person name="Montesinos R."/>
            <person name="Zimic M."/>
            <person name="Fernandez-Sanchez M."/>
            <person name="Fernandez-Diaz M."/>
        </authorList>
    </citation>
    <scope>NUCLEOTIDE SEQUENCE [LARGE SCALE GENOMIC DNA]</scope>
    <source>
        <strain evidence="7 8">FARPER-174b</strain>
    </source>
</reference>
<feature type="transmembrane region" description="Helical" evidence="6">
    <location>
        <begin position="298"/>
        <end position="331"/>
    </location>
</feature>
<dbReference type="GO" id="GO:0016020">
    <property type="term" value="C:membrane"/>
    <property type="evidence" value="ECO:0007669"/>
    <property type="project" value="UniProtKB-SubCell"/>
</dbReference>
<feature type="transmembrane region" description="Helical" evidence="6">
    <location>
        <begin position="12"/>
        <end position="29"/>
    </location>
</feature>
<feature type="transmembrane region" description="Helical" evidence="6">
    <location>
        <begin position="227"/>
        <end position="257"/>
    </location>
</feature>